<dbReference type="NCBIfam" id="TIGR03814">
    <property type="entry name" value="Gln_ase"/>
    <property type="match status" value="1"/>
</dbReference>
<dbReference type="FunFam" id="3.40.710.10:FF:000008">
    <property type="entry name" value="Glutaminase, isoform E"/>
    <property type="match status" value="1"/>
</dbReference>
<dbReference type="GO" id="GO:0006543">
    <property type="term" value="P:L-glutamine catabolic process"/>
    <property type="evidence" value="ECO:0007669"/>
    <property type="project" value="TreeGrafter"/>
</dbReference>
<evidence type="ECO:0000313" key="12">
    <source>
        <dbReference type="WBParaSite" id="MBELARI_LOCUS6179"/>
    </source>
</evidence>
<evidence type="ECO:0000256" key="8">
    <source>
        <dbReference type="PROSITE-ProRule" id="PRU00023"/>
    </source>
</evidence>
<dbReference type="EC" id="3.5.1.2" evidence="2"/>
<dbReference type="InterPro" id="IPR002110">
    <property type="entry name" value="Ankyrin_rpt"/>
</dbReference>
<evidence type="ECO:0000259" key="10">
    <source>
        <dbReference type="Pfam" id="PF17959"/>
    </source>
</evidence>
<feature type="domain" description="Glutaminase EF-hand" evidence="10">
    <location>
        <begin position="93"/>
        <end position="185"/>
    </location>
</feature>
<dbReference type="InterPro" id="IPR036770">
    <property type="entry name" value="Ankyrin_rpt-contain_sf"/>
</dbReference>
<proteinExistence type="inferred from homology"/>
<comment type="catalytic activity">
    <reaction evidence="6">
        <text>L-glutamine + H2O = L-glutamate + NH4(+)</text>
        <dbReference type="Rhea" id="RHEA:15889"/>
        <dbReference type="ChEBI" id="CHEBI:15377"/>
        <dbReference type="ChEBI" id="CHEBI:28938"/>
        <dbReference type="ChEBI" id="CHEBI:29985"/>
        <dbReference type="ChEBI" id="CHEBI:58359"/>
        <dbReference type="EC" id="3.5.1.2"/>
    </reaction>
</comment>
<dbReference type="PANTHER" id="PTHR12544">
    <property type="entry name" value="GLUTAMINASE"/>
    <property type="match status" value="1"/>
</dbReference>
<dbReference type="Gene3D" id="1.10.238.210">
    <property type="match status" value="1"/>
</dbReference>
<dbReference type="Pfam" id="PF12796">
    <property type="entry name" value="Ank_2"/>
    <property type="match status" value="1"/>
</dbReference>
<keyword evidence="4" id="KW-0378">Hydrolase</keyword>
<dbReference type="SUPFAM" id="SSF48403">
    <property type="entry name" value="Ankyrin repeat"/>
    <property type="match status" value="1"/>
</dbReference>
<comment type="similarity">
    <text evidence="1">Belongs to the glutaminase family.</text>
</comment>
<feature type="compositionally biased region" description="Basic and acidic residues" evidence="9">
    <location>
        <begin position="635"/>
        <end position="650"/>
    </location>
</feature>
<feature type="region of interest" description="Disordered" evidence="9">
    <location>
        <begin position="625"/>
        <end position="656"/>
    </location>
</feature>
<dbReference type="Proteomes" id="UP000887575">
    <property type="component" value="Unassembled WGS sequence"/>
</dbReference>
<accession>A0AAF3FJ74</accession>
<dbReference type="Gene3D" id="1.25.40.20">
    <property type="entry name" value="Ankyrin repeat-containing domain"/>
    <property type="match status" value="1"/>
</dbReference>
<dbReference type="AlphaFoldDB" id="A0AAF3FJ74"/>
<organism evidence="11 12">
    <name type="scientific">Mesorhabditis belari</name>
    <dbReference type="NCBI Taxonomy" id="2138241"/>
    <lineage>
        <taxon>Eukaryota</taxon>
        <taxon>Metazoa</taxon>
        <taxon>Ecdysozoa</taxon>
        <taxon>Nematoda</taxon>
        <taxon>Chromadorea</taxon>
        <taxon>Rhabditida</taxon>
        <taxon>Rhabditina</taxon>
        <taxon>Rhabditomorpha</taxon>
        <taxon>Rhabditoidea</taxon>
        <taxon>Rhabditidae</taxon>
        <taxon>Mesorhabditinae</taxon>
        <taxon>Mesorhabditis</taxon>
    </lineage>
</organism>
<dbReference type="InterPro" id="IPR012338">
    <property type="entry name" value="Beta-lactam/transpept-like"/>
</dbReference>
<dbReference type="SUPFAM" id="SSF56601">
    <property type="entry name" value="beta-lactamase/transpeptidase-like"/>
    <property type="match status" value="1"/>
</dbReference>
<dbReference type="PANTHER" id="PTHR12544:SF7">
    <property type="entry name" value="GLUTAMINASE 2-RELATED"/>
    <property type="match status" value="1"/>
</dbReference>
<protein>
    <recommendedName>
        <fullName evidence="2">glutaminase</fullName>
        <ecNumber evidence="2">3.5.1.2</ecNumber>
    </recommendedName>
    <alternativeName>
        <fullName evidence="7">L-glutamine amidohydrolase</fullName>
    </alternativeName>
</protein>
<feature type="repeat" description="ANK" evidence="8">
    <location>
        <begin position="549"/>
        <end position="571"/>
    </location>
</feature>
<dbReference type="Gene3D" id="3.40.710.10">
    <property type="entry name" value="DD-peptidase/beta-lactamase superfamily"/>
    <property type="match status" value="1"/>
</dbReference>
<keyword evidence="5 8" id="KW-0040">ANK repeat</keyword>
<dbReference type="GO" id="GO:0006537">
    <property type="term" value="P:glutamate biosynthetic process"/>
    <property type="evidence" value="ECO:0007669"/>
    <property type="project" value="TreeGrafter"/>
</dbReference>
<dbReference type="PROSITE" id="PS50088">
    <property type="entry name" value="ANK_REPEAT"/>
    <property type="match status" value="1"/>
</dbReference>
<dbReference type="GO" id="GO:0004359">
    <property type="term" value="F:glutaminase activity"/>
    <property type="evidence" value="ECO:0007669"/>
    <property type="project" value="UniProtKB-EC"/>
</dbReference>
<evidence type="ECO:0000256" key="6">
    <source>
        <dbReference type="ARBA" id="ARBA00049534"/>
    </source>
</evidence>
<sequence length="656" mass="72936">MSPTPTSKEIVSERIERLGIIEEPGTSEIVQTTQATPPTATRGWFQANTTLIKVPSHRTIEQLGAILEKGSTKNLSESLRCLSNPYHENRGREDIVFDLFKLNGTNEASIGKLITVLKGLGLRRDDPRLKEMMLKLRTFTKLEEELNHEMRDPNHWKLPKDQFIECISPSTALISQALQNNLVIPCWPIFTEKIKNIYLMCKEVRDGQCAQYIPQLARGDPEKFGVSICTVDGQKASWGDSKIPFCVQSVSKAFNYAIAASELGANFVHDYVGQEPSGRFFNEICLDPNGKPHNPMVNSGAIVVTSMIQPKLDTADRFEHVLTEYRKIAGGEYVGFNNATFLSERSSADRNHAIAYFLKENKCFPEGVASLTETLDFYFQLCSLEATCETMSVMAATLANGGVCPMTGERCIAPGACRDVLSLMYSCGMYDASGQFSFSVGLPAKSGVSGIMIVVVPNVMGIALWSPPLDKMGNSSRGVAFSKELVKQFNFHNYDCLLHTESTKFDPRRRDTRERDQCVPVLFAARDGDMAAIRRLYMQGADLSVSDYDQRTPLHLAACEGHLEMVRFLVSIAKVDATVKDRWGLTATDDARNFGQITCVEFLEAATQGQSISRKSSSEDFSLFDSFNDSPVSDPSDKARKSHERPRFAIDEQQCD</sequence>
<dbReference type="HAMAP" id="MF_00313">
    <property type="entry name" value="Glutaminase"/>
    <property type="match status" value="1"/>
</dbReference>
<dbReference type="InterPro" id="IPR015868">
    <property type="entry name" value="Glutaminase"/>
</dbReference>
<dbReference type="PROSITE" id="PS50297">
    <property type="entry name" value="ANK_REP_REGION"/>
    <property type="match status" value="1"/>
</dbReference>
<reference evidence="12" key="1">
    <citation type="submission" date="2024-02" db="UniProtKB">
        <authorList>
            <consortium name="WormBaseParasite"/>
        </authorList>
    </citation>
    <scope>IDENTIFICATION</scope>
</reference>
<evidence type="ECO:0000256" key="3">
    <source>
        <dbReference type="ARBA" id="ARBA00022737"/>
    </source>
</evidence>
<name>A0AAF3FJ74_9BILA</name>
<evidence type="ECO:0000256" key="4">
    <source>
        <dbReference type="ARBA" id="ARBA00022801"/>
    </source>
</evidence>
<dbReference type="WBParaSite" id="MBELARI_LOCUS6179">
    <property type="protein sequence ID" value="MBELARI_LOCUS6179"/>
    <property type="gene ID" value="MBELARI_LOCUS6179"/>
</dbReference>
<dbReference type="InterPro" id="IPR041541">
    <property type="entry name" value="Glutaminase_EF-hand"/>
</dbReference>
<dbReference type="Pfam" id="PF04960">
    <property type="entry name" value="Glutaminase"/>
    <property type="match status" value="1"/>
</dbReference>
<evidence type="ECO:0000256" key="5">
    <source>
        <dbReference type="ARBA" id="ARBA00023043"/>
    </source>
</evidence>
<evidence type="ECO:0000256" key="2">
    <source>
        <dbReference type="ARBA" id="ARBA00012918"/>
    </source>
</evidence>
<keyword evidence="3" id="KW-0677">Repeat</keyword>
<dbReference type="Pfam" id="PF17959">
    <property type="entry name" value="EF-hand_14"/>
    <property type="match status" value="1"/>
</dbReference>
<evidence type="ECO:0000256" key="1">
    <source>
        <dbReference type="ARBA" id="ARBA00011076"/>
    </source>
</evidence>
<evidence type="ECO:0000256" key="9">
    <source>
        <dbReference type="SAM" id="MobiDB-lite"/>
    </source>
</evidence>
<evidence type="ECO:0000313" key="11">
    <source>
        <dbReference type="Proteomes" id="UP000887575"/>
    </source>
</evidence>
<keyword evidence="11" id="KW-1185">Reference proteome</keyword>
<dbReference type="SMART" id="SM00248">
    <property type="entry name" value="ANK"/>
    <property type="match status" value="2"/>
</dbReference>
<evidence type="ECO:0000256" key="7">
    <source>
        <dbReference type="ARBA" id="ARBA00077251"/>
    </source>
</evidence>
<dbReference type="FunFam" id="1.25.40.20:FF:000069">
    <property type="entry name" value="Glutaminase, isoform E"/>
    <property type="match status" value="1"/>
</dbReference>